<dbReference type="EMBL" id="BGZK01000173">
    <property type="protein sequence ID" value="GBP25871.1"/>
    <property type="molecule type" value="Genomic_DNA"/>
</dbReference>
<name>A0A4C1UHE6_EUMVA</name>
<protein>
    <submittedName>
        <fullName evidence="1">Uncharacterized protein</fullName>
    </submittedName>
</protein>
<evidence type="ECO:0000313" key="2">
    <source>
        <dbReference type="Proteomes" id="UP000299102"/>
    </source>
</evidence>
<keyword evidence="2" id="KW-1185">Reference proteome</keyword>
<dbReference type="AlphaFoldDB" id="A0A4C1UHE6"/>
<evidence type="ECO:0000313" key="1">
    <source>
        <dbReference type="EMBL" id="GBP25871.1"/>
    </source>
</evidence>
<organism evidence="1 2">
    <name type="scientific">Eumeta variegata</name>
    <name type="common">Bagworm moth</name>
    <name type="synonym">Eumeta japonica</name>
    <dbReference type="NCBI Taxonomy" id="151549"/>
    <lineage>
        <taxon>Eukaryota</taxon>
        <taxon>Metazoa</taxon>
        <taxon>Ecdysozoa</taxon>
        <taxon>Arthropoda</taxon>
        <taxon>Hexapoda</taxon>
        <taxon>Insecta</taxon>
        <taxon>Pterygota</taxon>
        <taxon>Neoptera</taxon>
        <taxon>Endopterygota</taxon>
        <taxon>Lepidoptera</taxon>
        <taxon>Glossata</taxon>
        <taxon>Ditrysia</taxon>
        <taxon>Tineoidea</taxon>
        <taxon>Psychidae</taxon>
        <taxon>Oiketicinae</taxon>
        <taxon>Eumeta</taxon>
    </lineage>
</organism>
<reference evidence="1 2" key="1">
    <citation type="journal article" date="2019" name="Commun. Biol.">
        <title>The bagworm genome reveals a unique fibroin gene that provides high tensile strength.</title>
        <authorList>
            <person name="Kono N."/>
            <person name="Nakamura H."/>
            <person name="Ohtoshi R."/>
            <person name="Tomita M."/>
            <person name="Numata K."/>
            <person name="Arakawa K."/>
        </authorList>
    </citation>
    <scope>NUCLEOTIDE SEQUENCE [LARGE SCALE GENOMIC DNA]</scope>
</reference>
<sequence length="160" mass="17992">MCARATPCAAGGAVGGEKNYEKKIRFLPHQTPRPGDKVTGRRWLSAAQDLTSCKSRGRGEVYVQAWTFSGRNDEASCKGQTGVRATREKVITAAHRYSQSRNNQPRTDLTEWEWPTGILIYQTKHNNESCNFTSVFYESVVSHRRASPFSCYRQIPNSST</sequence>
<comment type="caution">
    <text evidence="1">The sequence shown here is derived from an EMBL/GenBank/DDBJ whole genome shotgun (WGS) entry which is preliminary data.</text>
</comment>
<dbReference type="Proteomes" id="UP000299102">
    <property type="component" value="Unassembled WGS sequence"/>
</dbReference>
<proteinExistence type="predicted"/>
<accession>A0A4C1UHE6</accession>
<gene>
    <name evidence="1" type="ORF">EVAR_81752_1</name>
</gene>